<evidence type="ECO:0000256" key="9">
    <source>
        <dbReference type="PIRNR" id="PIRNR000094"/>
    </source>
</evidence>
<feature type="binding site" evidence="12">
    <location>
        <position position="94"/>
    </location>
    <ligand>
        <name>NAD(+)</name>
        <dbReference type="ChEBI" id="CHEBI:57540"/>
    </ligand>
</feature>
<evidence type="ECO:0000256" key="12">
    <source>
        <dbReference type="PIRSR" id="PIRSR000094-3"/>
    </source>
</evidence>
<evidence type="ECO:0000313" key="16">
    <source>
        <dbReference type="EMBL" id="OTI57628.1"/>
    </source>
</evidence>
<dbReference type="RefSeq" id="WP_003087936.1">
    <property type="nucleotide sequence ID" value="NZ_AP014622.1"/>
</dbReference>
<feature type="site" description="Involved in acyl-ACP binding" evidence="13">
    <location>
        <position position="204"/>
    </location>
</feature>
<dbReference type="EMBL" id="RBSQ01000917">
    <property type="protein sequence ID" value="RMS50538.1"/>
    <property type="molecule type" value="Genomic_DNA"/>
</dbReference>
<feature type="active site" description="Proton acceptor" evidence="10">
    <location>
        <position position="149"/>
    </location>
</feature>
<keyword evidence="3 9" id="KW-0444">Lipid biosynthesis</keyword>
<dbReference type="EMBL" id="NSNE01000002">
    <property type="protein sequence ID" value="RPM21780.1"/>
    <property type="molecule type" value="Genomic_DNA"/>
</dbReference>
<dbReference type="PRINTS" id="PR00081">
    <property type="entry name" value="GDHRDH"/>
</dbReference>
<dbReference type="EMBL" id="CVVU01000254">
    <property type="protein sequence ID" value="CRP91736.1"/>
    <property type="molecule type" value="Genomic_DNA"/>
</dbReference>
<evidence type="ECO:0000256" key="3">
    <source>
        <dbReference type="ARBA" id="ARBA00022516"/>
    </source>
</evidence>
<reference evidence="19 25" key="4">
    <citation type="submission" date="2017-08" db="EMBL/GenBank/DDBJ databases">
        <authorList>
            <person name="Feschi L."/>
            <person name="Jeukens J."/>
            <person name="Emond-Rheault J.-G."/>
            <person name="Kukavica-Ibrulj I."/>
            <person name="Boyle B."/>
            <person name="Levesque R.C."/>
        </authorList>
    </citation>
    <scope>NUCLEOTIDE SEQUENCE [LARGE SCALE GENOMIC DNA]</scope>
    <source>
        <strain evidence="19 25">PA-W36</strain>
    </source>
</reference>
<evidence type="ECO:0000313" key="22">
    <source>
        <dbReference type="Proteomes" id="UP000194857"/>
    </source>
</evidence>
<dbReference type="EMBL" id="CP136986">
    <property type="protein sequence ID" value="WOS75119.1"/>
    <property type="molecule type" value="Genomic_DNA"/>
</dbReference>
<feature type="binding site" evidence="11">
    <location>
        <position position="97"/>
    </location>
    <ligand>
        <name>substrate</name>
    </ligand>
</feature>
<feature type="site" description="Involved in acyl-ACP binding" evidence="13">
    <location>
        <position position="208"/>
    </location>
</feature>
<dbReference type="GO" id="GO:0006633">
    <property type="term" value="P:fatty acid biosynthetic process"/>
    <property type="evidence" value="ECO:0007669"/>
    <property type="project" value="UniProtKB-UniPathway"/>
</dbReference>
<feature type="binding site" evidence="12">
    <location>
        <position position="13"/>
    </location>
    <ligand>
        <name>NAD(+)</name>
        <dbReference type="ChEBI" id="CHEBI:57540"/>
    </ligand>
</feature>
<evidence type="ECO:0000256" key="1">
    <source>
        <dbReference type="ARBA" id="ARBA00005194"/>
    </source>
</evidence>
<feature type="binding site" evidence="12">
    <location>
        <begin position="19"/>
        <end position="20"/>
    </location>
    <ligand>
        <name>NAD(+)</name>
        <dbReference type="ChEBI" id="CHEBI:57540"/>
    </ligand>
</feature>
<evidence type="ECO:0000256" key="4">
    <source>
        <dbReference type="ARBA" id="ARBA00022832"/>
    </source>
</evidence>
<dbReference type="EMBL" id="QORE01000779">
    <property type="protein sequence ID" value="RCI72915.1"/>
    <property type="molecule type" value="Genomic_DNA"/>
</dbReference>
<reference evidence="21" key="1">
    <citation type="submission" date="2015-06" db="EMBL/GenBank/DDBJ databases">
        <authorList>
            <person name="Radhakrishnan Rajesh"/>
            <person name="Underwood Anthony"/>
            <person name="Al-Shahib Ali"/>
        </authorList>
    </citation>
    <scope>NUCLEOTIDE SEQUENCE [LARGE SCALE GENOMIC DNA]</scope>
    <source>
        <strain evidence="21">P19_London_7_VIM_2_05_10</strain>
    </source>
</reference>
<dbReference type="Proteomes" id="UP000194857">
    <property type="component" value="Unassembled WGS sequence"/>
</dbReference>
<accession>A0A1S1BZM7</accession>
<comment type="similarity">
    <text evidence="2 9">Belongs to the short-chain dehydrogenases/reductases (SDR) family. FabI subfamily.</text>
</comment>
<evidence type="ECO:0000256" key="11">
    <source>
        <dbReference type="PIRSR" id="PIRSR000094-2"/>
    </source>
</evidence>
<evidence type="ECO:0000256" key="13">
    <source>
        <dbReference type="PIRSR" id="PIRSR000094-4"/>
    </source>
</evidence>
<name>A0A069PZV2_PSEAI</name>
<reference evidence="16 22" key="3">
    <citation type="submission" date="2017-05" db="EMBL/GenBank/DDBJ databases">
        <authorList>
            <person name="Song R."/>
            <person name="Chenine A.L."/>
            <person name="Ruprecht R.M."/>
        </authorList>
    </citation>
    <scope>NUCLEOTIDE SEQUENCE [LARGE SCALE GENOMIC DNA]</scope>
    <source>
        <strain evidence="16 22">S567_C10_BS</strain>
    </source>
</reference>
<dbReference type="Proteomes" id="UP000270834">
    <property type="component" value="Unassembled WGS sequence"/>
</dbReference>
<protein>
    <recommendedName>
        <fullName evidence="9">Enoyl-[acyl-carrier-protein] reductase [NADH]</fullName>
        <ecNumber evidence="9">1.3.1.9</ecNumber>
    </recommendedName>
</protein>
<organism evidence="19 25">
    <name type="scientific">Pseudomonas aeruginosa</name>
    <dbReference type="NCBI Taxonomy" id="287"/>
    <lineage>
        <taxon>Bacteria</taxon>
        <taxon>Pseudomonadati</taxon>
        <taxon>Pseudomonadota</taxon>
        <taxon>Gammaproteobacteria</taxon>
        <taxon>Pseudomonadales</taxon>
        <taxon>Pseudomonadaceae</taxon>
        <taxon>Pseudomonas</taxon>
    </lineage>
</organism>
<evidence type="ECO:0000256" key="10">
    <source>
        <dbReference type="PIRSR" id="PIRSR000094-1"/>
    </source>
</evidence>
<proteinExistence type="inferred from homology"/>
<reference evidence="18 24" key="6">
    <citation type="submission" date="2018-08" db="EMBL/GenBank/DDBJ databases">
        <title>Recombination of ecologically and evolutionarily significant loci maintains genetic cohesion in the Pseudomonas syringae species complex.</title>
        <authorList>
            <person name="Dillon M."/>
            <person name="Thakur S."/>
            <person name="Almeida R.N.D."/>
            <person name="Weir B.S."/>
            <person name="Guttman D.S."/>
        </authorList>
    </citation>
    <scope>NUCLEOTIDE SEQUENCE [LARGE SCALE GENOMIC DNA]</scope>
    <source>
        <strain evidence="18 24">ICMP 7846</strain>
    </source>
</reference>
<evidence type="ECO:0000256" key="5">
    <source>
        <dbReference type="ARBA" id="ARBA00023002"/>
    </source>
</evidence>
<dbReference type="InterPro" id="IPR014358">
    <property type="entry name" value="Enoyl-ACP_Rdtase_NADH"/>
</dbReference>
<evidence type="ECO:0000313" key="14">
    <source>
        <dbReference type="EMBL" id="CRP91736.1"/>
    </source>
</evidence>
<keyword evidence="4" id="KW-0276">Fatty acid metabolism</keyword>
<dbReference type="EMBL" id="NFFZ01000016">
    <property type="protein sequence ID" value="OTI57628.1"/>
    <property type="molecule type" value="Genomic_DNA"/>
</dbReference>
<feature type="site" description="Involved in acyl-ACP binding" evidence="13">
    <location>
        <position position="207"/>
    </location>
</feature>
<dbReference type="Proteomes" id="UP000284767">
    <property type="component" value="Unassembled WGS sequence"/>
</dbReference>
<feature type="binding site" evidence="12">
    <location>
        <position position="40"/>
    </location>
    <ligand>
        <name>NAD(+)</name>
        <dbReference type="ChEBI" id="CHEBI:57540"/>
    </ligand>
</feature>
<dbReference type="GO" id="GO:0004318">
    <property type="term" value="F:enoyl-[acyl-carrier-protein] reductase (NADH) activity"/>
    <property type="evidence" value="ECO:0007669"/>
    <property type="project" value="UniProtKB-EC"/>
</dbReference>
<dbReference type="FunFam" id="3.40.50.720:FF:000054">
    <property type="entry name" value="Enoyl-[acyl-carrier-protein] reductase [NADH]"/>
    <property type="match status" value="1"/>
</dbReference>
<dbReference type="CDD" id="cd05372">
    <property type="entry name" value="ENR_SDR"/>
    <property type="match status" value="1"/>
</dbReference>
<evidence type="ECO:0000313" key="26">
    <source>
        <dbReference type="Proteomes" id="UP000433532"/>
    </source>
</evidence>
<evidence type="ECO:0000313" key="21">
    <source>
        <dbReference type="Proteomes" id="UP000045039"/>
    </source>
</evidence>
<sequence>MGFLTGKRALIVGVASKLSIASGIAAAMHREGAELAFTYQNDKLRGRVEEFASGWGSRPELCFPCDVADDSQIEAVFAALGKHWDGLDIIVHSVGFAPGDQLDGDFTAVTTREGFRIAHDISAYSFIALAKAGREMMKGRNGSLLTLSYLGAERTMPNYNVMGMAKASLEAGVRYLAGSLGAEGTRVNAVSAGPIRTLAASGIKSFRKMLAANERQTPLRRNVTIEEVGNAGAFLCSDLASGISGEILYVDGGFNTTAMGPLDDD</sequence>
<dbReference type="Gene3D" id="3.40.50.720">
    <property type="entry name" value="NAD(P)-binding Rossmann-like Domain"/>
    <property type="match status" value="1"/>
</dbReference>
<dbReference type="SMR" id="A0A069PZV2"/>
<feature type="binding site" evidence="12">
    <location>
        <begin position="195"/>
        <end position="199"/>
    </location>
    <ligand>
        <name>NAD(+)</name>
        <dbReference type="ChEBI" id="CHEBI:57540"/>
    </ligand>
</feature>
<dbReference type="UniPathway" id="UPA00094"/>
<evidence type="ECO:0000313" key="15">
    <source>
        <dbReference type="EMBL" id="MUI33469.1"/>
    </source>
</evidence>
<evidence type="ECO:0000313" key="25">
    <source>
        <dbReference type="Proteomes" id="UP000284767"/>
    </source>
</evidence>
<comment type="catalytic activity">
    <reaction evidence="9">
        <text>a 2,3-saturated acyl-[ACP] + NAD(+) = a (2E)-enoyl-[ACP] + NADH + H(+)</text>
        <dbReference type="Rhea" id="RHEA:10240"/>
        <dbReference type="Rhea" id="RHEA-COMP:9925"/>
        <dbReference type="Rhea" id="RHEA-COMP:9926"/>
        <dbReference type="ChEBI" id="CHEBI:15378"/>
        <dbReference type="ChEBI" id="CHEBI:57540"/>
        <dbReference type="ChEBI" id="CHEBI:57945"/>
        <dbReference type="ChEBI" id="CHEBI:78784"/>
        <dbReference type="ChEBI" id="CHEBI:78785"/>
        <dbReference type="EC" id="1.3.1.9"/>
    </reaction>
</comment>
<keyword evidence="6 9" id="KW-0520">NAD</keyword>
<dbReference type="SUPFAM" id="SSF51735">
    <property type="entry name" value="NAD(P)-binding Rossmann-fold domains"/>
    <property type="match status" value="1"/>
</dbReference>
<accession>A0A069PZV2</accession>
<evidence type="ECO:0000256" key="6">
    <source>
        <dbReference type="ARBA" id="ARBA00023027"/>
    </source>
</evidence>
<dbReference type="Proteomes" id="UP000253594">
    <property type="component" value="Unassembled WGS sequence"/>
</dbReference>
<evidence type="ECO:0000313" key="19">
    <source>
        <dbReference type="EMBL" id="RPM21780.1"/>
    </source>
</evidence>
<comment type="pathway">
    <text evidence="1">Lipid metabolism; fatty acid biosynthesis.</text>
</comment>
<dbReference type="EMBL" id="WOAD01000001">
    <property type="protein sequence ID" value="MUI33469.1"/>
    <property type="molecule type" value="Genomic_DNA"/>
</dbReference>
<reference evidence="15 26" key="8">
    <citation type="submission" date="2019-11" db="EMBL/GenBank/DDBJ databases">
        <title>Genomes of ocular Pseudomonas aeruginosa isolates.</title>
        <authorList>
            <person name="Khan M."/>
            <person name="Rice S.A."/>
            <person name="Willcox M.D.P."/>
            <person name="Stapleton F."/>
        </authorList>
    </citation>
    <scope>NUCLEOTIDE SEQUENCE [LARGE SCALE GENOMIC DNA]</scope>
    <source>
        <strain evidence="15 26">PA221</strain>
    </source>
</reference>
<dbReference type="EC" id="1.3.1.9" evidence="9"/>
<feature type="binding site" evidence="12">
    <location>
        <position position="166"/>
    </location>
    <ligand>
        <name>NAD(+)</name>
        <dbReference type="ChEBI" id="CHEBI:57540"/>
    </ligand>
</feature>
<dbReference type="PANTHER" id="PTHR43159:SF2">
    <property type="entry name" value="ENOYL-[ACYL-CARRIER-PROTEIN] REDUCTASE [NADH], CHLOROPLASTIC"/>
    <property type="match status" value="1"/>
</dbReference>
<reference evidence="19 25" key="7">
    <citation type="submission" date="2019-01" db="EMBL/GenBank/DDBJ databases">
        <title>The Pseudomonas aeruginosa pan-genome provides new insights on its population structure, horizontal gene transfer and pathogenicity.</title>
        <authorList>
            <person name="Freschi L."/>
            <person name="Vincent A.T."/>
            <person name="Jeukens J."/>
            <person name="Emond-Rheault J.-G."/>
            <person name="Kukavica-Ibrulj I."/>
            <person name="Dupont M.-J."/>
            <person name="Charette S.J."/>
            <person name="Boyle B."/>
            <person name="Levesque R.C."/>
        </authorList>
    </citation>
    <scope>NUCLEOTIDE SEQUENCE [LARGE SCALE GENOMIC DNA]</scope>
    <source>
        <strain evidence="19 25">PA-W36</strain>
    </source>
</reference>
<evidence type="ECO:0000313" key="18">
    <source>
        <dbReference type="EMBL" id="RMS50538.1"/>
    </source>
</evidence>
<reference evidence="14" key="2">
    <citation type="submission" date="2015-06" db="EMBL/GenBank/DDBJ databases">
        <authorList>
            <person name="Radhakrishnan R."/>
            <person name="Underwood A."/>
            <person name="Al-Shahib A."/>
        </authorList>
    </citation>
    <scope>NUCLEOTIDE SEQUENCE</scope>
    <source>
        <strain evidence="14">P19_London_7_VIM_2_05_10</strain>
    </source>
</reference>
<dbReference type="Proteomes" id="UP000045039">
    <property type="component" value="Unassembled WGS sequence"/>
</dbReference>
<dbReference type="InterPro" id="IPR036291">
    <property type="entry name" value="NAD(P)-bd_dom_sf"/>
</dbReference>
<evidence type="ECO:0000313" key="24">
    <source>
        <dbReference type="Proteomes" id="UP000270834"/>
    </source>
</evidence>
<dbReference type="AlphaFoldDB" id="A0A069PZV2"/>
<evidence type="ECO:0000256" key="8">
    <source>
        <dbReference type="ARBA" id="ARBA00023160"/>
    </source>
</evidence>
<evidence type="ECO:0000313" key="20">
    <source>
        <dbReference type="EMBL" id="WOS75119.1"/>
    </source>
</evidence>
<dbReference type="KEGG" id="paeb:NCGM1900_4692"/>
<reference evidence="20" key="10">
    <citation type="submission" date="2023-10" db="EMBL/GenBank/DDBJ databases">
        <title>Pathogen: clinical or host-associated sample.</title>
        <authorList>
            <person name="Hergert J."/>
            <person name="Casey R."/>
            <person name="Wagner J."/>
            <person name="Young E.L."/>
            <person name="Oakeson K.F."/>
        </authorList>
    </citation>
    <scope>NUCLEOTIDE SEQUENCE</scope>
    <source>
        <strain evidence="20">2021CK-01020</strain>
    </source>
</reference>
<dbReference type="Proteomes" id="UP001297540">
    <property type="component" value="Chromosome"/>
</dbReference>
<evidence type="ECO:0000256" key="7">
    <source>
        <dbReference type="ARBA" id="ARBA00023098"/>
    </source>
</evidence>
<keyword evidence="8 9" id="KW-0275">Fatty acid biosynthesis</keyword>
<evidence type="ECO:0000256" key="2">
    <source>
        <dbReference type="ARBA" id="ARBA00009233"/>
    </source>
</evidence>
<dbReference type="eggNOG" id="COG0623">
    <property type="taxonomic scope" value="Bacteria"/>
</dbReference>
<reference evidence="20" key="9">
    <citation type="submission" date="2023-06" db="EMBL/GenBank/DDBJ databases">
        <authorList>
            <consortium name="Clinical and Environmental Microbiology Branch: Whole genome sequencing antimicrobial resistance pathogens in the healthcare setting"/>
        </authorList>
    </citation>
    <scope>NUCLEOTIDE SEQUENCE</scope>
    <source>
        <strain evidence="20">2021CK-01020</strain>
    </source>
</reference>
<feature type="active site" description="Proton acceptor" evidence="10">
    <location>
        <position position="159"/>
    </location>
</feature>
<keyword evidence="5 9" id="KW-0560">Oxidoreductase</keyword>
<dbReference type="PIRSF" id="PIRSF000094">
    <property type="entry name" value="Enoyl-ACP_rdct"/>
    <property type="match status" value="1"/>
</dbReference>
<dbReference type="FunFam" id="1.10.8.400:FF:000001">
    <property type="entry name" value="Enoyl-[acyl-carrier-protein] reductase [NADH]"/>
    <property type="match status" value="1"/>
</dbReference>
<dbReference type="OMA" id="GILDMIH"/>
<dbReference type="Proteomes" id="UP000433532">
    <property type="component" value="Unassembled WGS sequence"/>
</dbReference>
<evidence type="ECO:0000313" key="23">
    <source>
        <dbReference type="Proteomes" id="UP000253594"/>
    </source>
</evidence>
<dbReference type="InterPro" id="IPR002347">
    <property type="entry name" value="SDR_fam"/>
</dbReference>
<evidence type="ECO:0000313" key="17">
    <source>
        <dbReference type="EMBL" id="RCI72915.1"/>
    </source>
</evidence>
<dbReference type="PANTHER" id="PTHR43159">
    <property type="entry name" value="ENOYL-[ACYL-CARRIER-PROTEIN] REDUCTASE"/>
    <property type="match status" value="1"/>
</dbReference>
<reference evidence="17 23" key="5">
    <citation type="submission" date="2018-07" db="EMBL/GenBank/DDBJ databases">
        <title>Mechanisms of high-level aminoglycoside resistance among Gram-negative pathogens in Brazil.</title>
        <authorList>
            <person name="Ballaben A.S."/>
            <person name="Darini A.L.C."/>
            <person name="Doi Y."/>
        </authorList>
    </citation>
    <scope>NUCLEOTIDE SEQUENCE [LARGE SCALE GENOMIC DNA]</scope>
    <source>
        <strain evidence="17 23">B2-305</strain>
    </source>
</reference>
<keyword evidence="7" id="KW-0443">Lipid metabolism</keyword>
<gene>
    <name evidence="14" type="primary">fabI</name>
    <name evidence="18" type="ORF">ALP65_01833</name>
    <name evidence="16" type="ORF">CAZ10_25735</name>
    <name evidence="17" type="ORF">DT376_21165</name>
    <name evidence="15" type="ORF">GNQ48_00490</name>
    <name evidence="19" type="ORF">IPC1295_05840</name>
    <name evidence="20" type="ORF">L4V69_21670</name>
    <name evidence="14" type="ORF">PAERUG_P19_London_7_VIM_2_05_10_06000</name>
</gene>
<dbReference type="Pfam" id="PF13561">
    <property type="entry name" value="adh_short_C2"/>
    <property type="match status" value="1"/>
</dbReference>
<feature type="binding site" evidence="12">
    <location>
        <begin position="66"/>
        <end position="67"/>
    </location>
    <ligand>
        <name>NAD(+)</name>
        <dbReference type="ChEBI" id="CHEBI:57540"/>
    </ligand>
</feature>